<dbReference type="GO" id="GO:0008168">
    <property type="term" value="F:methyltransferase activity"/>
    <property type="evidence" value="ECO:0007669"/>
    <property type="project" value="UniProtKB-KW"/>
</dbReference>
<name>A0A518CHE0_9PLAN</name>
<sequence length="250" mass="28372">MILMHNTNPGGETTHEDILTPPLPRRMLRHLIFSHRIDLGTRWLVAGCGEGELTRYLHMLGFEVIGIDDDLEKIETARKLSPHIRYEHWDRDHGPLNFAEQEFDLILVCGLNTFAHSIESRESLETTAMLLSSLKSSAPLVFINRQEYEQNEMSFGFPTCTFTNLLSNFPGPTQTALFPDGSFTPWPFNKLQHRGKENGYLAVSLLAPRPQLSRGSWLKLAENGVRKQSLLPFQTSQQKAESTEAIRRAA</sequence>
<dbReference type="Gene3D" id="3.40.50.150">
    <property type="entry name" value="Vaccinia Virus protein VP39"/>
    <property type="match status" value="1"/>
</dbReference>
<dbReference type="RefSeq" id="WP_144992574.1">
    <property type="nucleotide sequence ID" value="NZ_CP036281.1"/>
</dbReference>
<keyword evidence="2" id="KW-0808">Transferase</keyword>
<dbReference type="InterPro" id="IPR041698">
    <property type="entry name" value="Methyltransf_25"/>
</dbReference>
<feature type="domain" description="Methyltransferase" evidence="1">
    <location>
        <begin position="46"/>
        <end position="115"/>
    </location>
</feature>
<evidence type="ECO:0000313" key="2">
    <source>
        <dbReference type="EMBL" id="QDU78649.1"/>
    </source>
</evidence>
<gene>
    <name evidence="2" type="ORF">Pla110_03530</name>
</gene>
<dbReference type="SUPFAM" id="SSF53335">
    <property type="entry name" value="S-adenosyl-L-methionine-dependent methyltransferases"/>
    <property type="match status" value="1"/>
</dbReference>
<dbReference type="Proteomes" id="UP000317178">
    <property type="component" value="Chromosome"/>
</dbReference>
<dbReference type="OrthoDB" id="9777638at2"/>
<dbReference type="KEGG" id="plon:Pla110_03530"/>
<keyword evidence="3" id="KW-1185">Reference proteome</keyword>
<dbReference type="InterPro" id="IPR029063">
    <property type="entry name" value="SAM-dependent_MTases_sf"/>
</dbReference>
<dbReference type="EMBL" id="CP036281">
    <property type="protein sequence ID" value="QDU78649.1"/>
    <property type="molecule type" value="Genomic_DNA"/>
</dbReference>
<proteinExistence type="predicted"/>
<dbReference type="Pfam" id="PF13649">
    <property type="entry name" value="Methyltransf_25"/>
    <property type="match status" value="1"/>
</dbReference>
<reference evidence="2 3" key="1">
    <citation type="submission" date="2019-02" db="EMBL/GenBank/DDBJ databases">
        <title>Deep-cultivation of Planctomycetes and their phenomic and genomic characterization uncovers novel biology.</title>
        <authorList>
            <person name="Wiegand S."/>
            <person name="Jogler M."/>
            <person name="Boedeker C."/>
            <person name="Pinto D."/>
            <person name="Vollmers J."/>
            <person name="Rivas-Marin E."/>
            <person name="Kohn T."/>
            <person name="Peeters S.H."/>
            <person name="Heuer A."/>
            <person name="Rast P."/>
            <person name="Oberbeckmann S."/>
            <person name="Bunk B."/>
            <person name="Jeske O."/>
            <person name="Meyerdierks A."/>
            <person name="Storesund J.E."/>
            <person name="Kallscheuer N."/>
            <person name="Luecker S."/>
            <person name="Lage O.M."/>
            <person name="Pohl T."/>
            <person name="Merkel B.J."/>
            <person name="Hornburger P."/>
            <person name="Mueller R.-W."/>
            <person name="Bruemmer F."/>
            <person name="Labrenz M."/>
            <person name="Spormann A.M."/>
            <person name="Op den Camp H."/>
            <person name="Overmann J."/>
            <person name="Amann R."/>
            <person name="Jetten M.S.M."/>
            <person name="Mascher T."/>
            <person name="Medema M.H."/>
            <person name="Devos D.P."/>
            <person name="Kaster A.-K."/>
            <person name="Ovreas L."/>
            <person name="Rohde M."/>
            <person name="Galperin M.Y."/>
            <person name="Jogler C."/>
        </authorList>
    </citation>
    <scope>NUCLEOTIDE SEQUENCE [LARGE SCALE GENOMIC DNA]</scope>
    <source>
        <strain evidence="2 3">Pla110</strain>
    </source>
</reference>
<evidence type="ECO:0000259" key="1">
    <source>
        <dbReference type="Pfam" id="PF13649"/>
    </source>
</evidence>
<evidence type="ECO:0000313" key="3">
    <source>
        <dbReference type="Proteomes" id="UP000317178"/>
    </source>
</evidence>
<dbReference type="AlphaFoldDB" id="A0A518CHE0"/>
<dbReference type="GO" id="GO:0032259">
    <property type="term" value="P:methylation"/>
    <property type="evidence" value="ECO:0007669"/>
    <property type="project" value="UniProtKB-KW"/>
</dbReference>
<organism evidence="2 3">
    <name type="scientific">Polystyrenella longa</name>
    <dbReference type="NCBI Taxonomy" id="2528007"/>
    <lineage>
        <taxon>Bacteria</taxon>
        <taxon>Pseudomonadati</taxon>
        <taxon>Planctomycetota</taxon>
        <taxon>Planctomycetia</taxon>
        <taxon>Planctomycetales</taxon>
        <taxon>Planctomycetaceae</taxon>
        <taxon>Polystyrenella</taxon>
    </lineage>
</organism>
<accession>A0A518CHE0</accession>
<protein>
    <submittedName>
        <fullName evidence="2">Methyltransferase domain protein</fullName>
    </submittedName>
</protein>
<keyword evidence="2" id="KW-0489">Methyltransferase</keyword>